<organism evidence="2 3">
    <name type="scientific">Metapseudomonas resinovorans NBRC 106553</name>
    <dbReference type="NCBI Taxonomy" id="1245471"/>
    <lineage>
        <taxon>Bacteria</taxon>
        <taxon>Pseudomonadati</taxon>
        <taxon>Pseudomonadota</taxon>
        <taxon>Gammaproteobacteria</taxon>
        <taxon>Pseudomonadales</taxon>
        <taxon>Pseudomonadaceae</taxon>
        <taxon>Metapseudomonas</taxon>
    </lineage>
</organism>
<accession>S6ACI4</accession>
<proteinExistence type="predicted"/>
<evidence type="ECO:0000256" key="1">
    <source>
        <dbReference type="SAM" id="MobiDB-lite"/>
    </source>
</evidence>
<sequence length="136" mass="14960">MVGPSLIHRSFSEPDRPKRSWEETWQGPDHGLIKCWETGRDLASQDPDLAARCKAGALPPLHWKGGVARELKKKEKFGALSYLAQWQGLRGQDLEIDQGAEVTLTCTAIGMVVTFTPDLTKLAEPQSSEDEGESNG</sequence>
<gene>
    <name evidence="2" type="ORF">PCA10_07150</name>
</gene>
<dbReference type="Proteomes" id="UP000015503">
    <property type="component" value="Chromosome"/>
</dbReference>
<feature type="region of interest" description="Disordered" evidence="1">
    <location>
        <begin position="1"/>
        <end position="24"/>
    </location>
</feature>
<keyword evidence="3" id="KW-1185">Reference proteome</keyword>
<dbReference type="HOGENOM" id="CLU_155880_0_0_6"/>
<evidence type="ECO:0000313" key="2">
    <source>
        <dbReference type="EMBL" id="BAN46447.1"/>
    </source>
</evidence>
<dbReference type="AlphaFoldDB" id="S6ACI4"/>
<name>S6ACI4_METRE</name>
<evidence type="ECO:0000313" key="3">
    <source>
        <dbReference type="Proteomes" id="UP000015503"/>
    </source>
</evidence>
<reference evidence="2 3" key="1">
    <citation type="journal article" date="2013" name="Genome Announc.">
        <title>Complete Genome Sequence of the Carbazole Degrader Pseudomonas resinovorans Strain CA10 (NBRC 106553).</title>
        <authorList>
            <person name="Shintani M."/>
            <person name="Hosoyama A."/>
            <person name="Ohji S."/>
            <person name="Tsuchikane K."/>
            <person name="Takarada H."/>
            <person name="Yamazoe A."/>
            <person name="Fujita N."/>
            <person name="Nojiri H."/>
        </authorList>
    </citation>
    <scope>NUCLEOTIDE SEQUENCE [LARGE SCALE GENOMIC DNA]</scope>
    <source>
        <strain evidence="2 3">NBRC 106553</strain>
    </source>
</reference>
<feature type="compositionally biased region" description="Basic and acidic residues" evidence="1">
    <location>
        <begin position="10"/>
        <end position="22"/>
    </location>
</feature>
<dbReference type="KEGG" id="pre:PCA10_07150"/>
<dbReference type="STRING" id="1245471.PCA10_07150"/>
<protein>
    <submittedName>
        <fullName evidence="2">Uncharacterized protein</fullName>
    </submittedName>
</protein>
<dbReference type="OrthoDB" id="8857594at2"/>
<dbReference type="EMBL" id="AP013068">
    <property type="protein sequence ID" value="BAN46447.1"/>
    <property type="molecule type" value="Genomic_DNA"/>
</dbReference>
<dbReference type="eggNOG" id="ENOG5032X2R">
    <property type="taxonomic scope" value="Bacteria"/>
</dbReference>